<dbReference type="AlphaFoldDB" id="A0A1M2VS36"/>
<keyword evidence="3" id="KW-1185">Reference proteome</keyword>
<feature type="compositionally biased region" description="Basic residues" evidence="1">
    <location>
        <begin position="326"/>
        <end position="339"/>
    </location>
</feature>
<feature type="region of interest" description="Disordered" evidence="1">
    <location>
        <begin position="32"/>
        <end position="362"/>
    </location>
</feature>
<gene>
    <name evidence="2" type="ORF">TRAPUB_13119</name>
</gene>
<comment type="caution">
    <text evidence="2">The sequence shown here is derived from an EMBL/GenBank/DDBJ whole genome shotgun (WGS) entry which is preliminary data.</text>
</comment>
<reference evidence="2 3" key="1">
    <citation type="submission" date="2016-10" db="EMBL/GenBank/DDBJ databases">
        <title>Genome sequence of the basidiomycete white-rot fungus Trametes pubescens.</title>
        <authorList>
            <person name="Makela M.R."/>
            <person name="Granchi Z."/>
            <person name="Peng M."/>
            <person name="De Vries R.P."/>
            <person name="Grigoriev I."/>
            <person name="Riley R."/>
            <person name="Hilden K."/>
        </authorList>
    </citation>
    <scope>NUCLEOTIDE SEQUENCE [LARGE SCALE GENOMIC DNA]</scope>
    <source>
        <strain evidence="2 3">FBCC735</strain>
    </source>
</reference>
<feature type="compositionally biased region" description="Basic residues" evidence="1">
    <location>
        <begin position="82"/>
        <end position="92"/>
    </location>
</feature>
<sequence>MADAEQDGPDLETLQAQIDMSMAFTHNIVSGWMKSSKTKLPSSSSRTDDKDLEEYMRKPARLGVGAAPPEATGVLGRETAKLRNKLTSKGKKRERDDEEGSARTGASAKAAGGGTAESDEDEDSRARAITKKARVDPFAARGDGKKKKKKKDPIAGPASTGTTPKAQIQTGEPRAEDVEMGLEADQAQDVARGAKSPENDAALPALSKKKRRKKHKAGAGHDGAQQPGSPPAQHDTAGSPVPEKEGIASSLGPTEVVAASSKSHTASAKQSLREPPSGAEHALPPAQSATPVKAAVPVVRQDALGGPLLNLSGPPLIHDDQNTGSPKKKRKRKKKKKKTAGQAATDAVHEDGEAEVEGSDDD</sequence>
<evidence type="ECO:0000256" key="1">
    <source>
        <dbReference type="SAM" id="MobiDB-lite"/>
    </source>
</evidence>
<protein>
    <submittedName>
        <fullName evidence="2">Uncharacterized protein</fullName>
    </submittedName>
</protein>
<feature type="compositionally biased region" description="Low complexity" evidence="1">
    <location>
        <begin position="258"/>
        <end position="270"/>
    </location>
</feature>
<dbReference type="OMA" id="AQIDMSM"/>
<accession>A0A1M2VS36</accession>
<dbReference type="EMBL" id="MNAD01000785">
    <property type="protein sequence ID" value="OJT10360.1"/>
    <property type="molecule type" value="Genomic_DNA"/>
</dbReference>
<proteinExistence type="predicted"/>
<dbReference type="OrthoDB" id="3438340at2759"/>
<feature type="compositionally biased region" description="Basic and acidic residues" evidence="1">
    <location>
        <begin position="46"/>
        <end position="57"/>
    </location>
</feature>
<organism evidence="2 3">
    <name type="scientific">Trametes pubescens</name>
    <name type="common">White-rot fungus</name>
    <dbReference type="NCBI Taxonomy" id="154538"/>
    <lineage>
        <taxon>Eukaryota</taxon>
        <taxon>Fungi</taxon>
        <taxon>Dikarya</taxon>
        <taxon>Basidiomycota</taxon>
        <taxon>Agaricomycotina</taxon>
        <taxon>Agaricomycetes</taxon>
        <taxon>Polyporales</taxon>
        <taxon>Polyporaceae</taxon>
        <taxon>Trametes</taxon>
    </lineage>
</organism>
<feature type="compositionally biased region" description="Polar residues" evidence="1">
    <location>
        <begin position="159"/>
        <end position="170"/>
    </location>
</feature>
<feature type="compositionally biased region" description="Low complexity" evidence="1">
    <location>
        <begin position="34"/>
        <end position="45"/>
    </location>
</feature>
<dbReference type="Proteomes" id="UP000184267">
    <property type="component" value="Unassembled WGS sequence"/>
</dbReference>
<evidence type="ECO:0000313" key="2">
    <source>
        <dbReference type="EMBL" id="OJT10360.1"/>
    </source>
</evidence>
<evidence type="ECO:0000313" key="3">
    <source>
        <dbReference type="Proteomes" id="UP000184267"/>
    </source>
</evidence>
<name>A0A1M2VS36_TRAPU</name>
<feature type="compositionally biased region" description="Low complexity" evidence="1">
    <location>
        <begin position="304"/>
        <end position="316"/>
    </location>
</feature>
<feature type="compositionally biased region" description="Basic residues" evidence="1">
    <location>
        <begin position="207"/>
        <end position="218"/>
    </location>
</feature>
<feature type="compositionally biased region" description="Acidic residues" evidence="1">
    <location>
        <begin position="352"/>
        <end position="362"/>
    </location>
</feature>